<accession>A0A0C3EKY9</accession>
<keyword evidence="2" id="KW-1185">Reference proteome</keyword>
<organism evidence="1 2">
    <name type="scientific">Scleroderma citrinum Foug A</name>
    <dbReference type="NCBI Taxonomy" id="1036808"/>
    <lineage>
        <taxon>Eukaryota</taxon>
        <taxon>Fungi</taxon>
        <taxon>Dikarya</taxon>
        <taxon>Basidiomycota</taxon>
        <taxon>Agaricomycotina</taxon>
        <taxon>Agaricomycetes</taxon>
        <taxon>Agaricomycetidae</taxon>
        <taxon>Boletales</taxon>
        <taxon>Sclerodermatineae</taxon>
        <taxon>Sclerodermataceae</taxon>
        <taxon>Scleroderma</taxon>
    </lineage>
</organism>
<dbReference type="HOGENOM" id="CLU_2086214_0_0_1"/>
<protein>
    <submittedName>
        <fullName evidence="1">Uncharacterized protein</fullName>
    </submittedName>
</protein>
<dbReference type="Proteomes" id="UP000053989">
    <property type="component" value="Unassembled WGS sequence"/>
</dbReference>
<dbReference type="AlphaFoldDB" id="A0A0C3EKY9"/>
<dbReference type="EMBL" id="KN822008">
    <property type="protein sequence ID" value="KIM68884.1"/>
    <property type="molecule type" value="Genomic_DNA"/>
</dbReference>
<reference evidence="2" key="2">
    <citation type="submission" date="2015-01" db="EMBL/GenBank/DDBJ databases">
        <title>Evolutionary Origins and Diversification of the Mycorrhizal Mutualists.</title>
        <authorList>
            <consortium name="DOE Joint Genome Institute"/>
            <consortium name="Mycorrhizal Genomics Consortium"/>
            <person name="Kohler A."/>
            <person name="Kuo A."/>
            <person name="Nagy L.G."/>
            <person name="Floudas D."/>
            <person name="Copeland A."/>
            <person name="Barry K.W."/>
            <person name="Cichocki N."/>
            <person name="Veneault-Fourrey C."/>
            <person name="LaButti K."/>
            <person name="Lindquist E.A."/>
            <person name="Lipzen A."/>
            <person name="Lundell T."/>
            <person name="Morin E."/>
            <person name="Murat C."/>
            <person name="Riley R."/>
            <person name="Ohm R."/>
            <person name="Sun H."/>
            <person name="Tunlid A."/>
            <person name="Henrissat B."/>
            <person name="Grigoriev I.V."/>
            <person name="Hibbett D.S."/>
            <person name="Martin F."/>
        </authorList>
    </citation>
    <scope>NUCLEOTIDE SEQUENCE [LARGE SCALE GENOMIC DNA]</scope>
    <source>
        <strain evidence="2">Foug A</strain>
    </source>
</reference>
<sequence length="117" mass="12851">MACHGTLLKVDVGGSVYAVLADTRVPQRTNPYEDSGLNPILQLVNFVLACHRPDASCSPSSIVMDQDMHAFGRGDPLLFIRKPDLRQVCCADFSVLSYLATRGRKPRRIHNDVISPG</sequence>
<evidence type="ECO:0000313" key="2">
    <source>
        <dbReference type="Proteomes" id="UP000053989"/>
    </source>
</evidence>
<proteinExistence type="predicted"/>
<evidence type="ECO:0000313" key="1">
    <source>
        <dbReference type="EMBL" id="KIM68884.1"/>
    </source>
</evidence>
<dbReference type="InParanoid" id="A0A0C3EKY9"/>
<reference evidence="1 2" key="1">
    <citation type="submission" date="2014-04" db="EMBL/GenBank/DDBJ databases">
        <authorList>
            <consortium name="DOE Joint Genome Institute"/>
            <person name="Kuo A."/>
            <person name="Kohler A."/>
            <person name="Nagy L.G."/>
            <person name="Floudas D."/>
            <person name="Copeland A."/>
            <person name="Barry K.W."/>
            <person name="Cichocki N."/>
            <person name="Veneault-Fourrey C."/>
            <person name="LaButti K."/>
            <person name="Lindquist E.A."/>
            <person name="Lipzen A."/>
            <person name="Lundell T."/>
            <person name="Morin E."/>
            <person name="Murat C."/>
            <person name="Sun H."/>
            <person name="Tunlid A."/>
            <person name="Henrissat B."/>
            <person name="Grigoriev I.V."/>
            <person name="Hibbett D.S."/>
            <person name="Martin F."/>
            <person name="Nordberg H.P."/>
            <person name="Cantor M.N."/>
            <person name="Hua S.X."/>
        </authorList>
    </citation>
    <scope>NUCLEOTIDE SEQUENCE [LARGE SCALE GENOMIC DNA]</scope>
    <source>
        <strain evidence="1 2">Foug A</strain>
    </source>
</reference>
<gene>
    <name evidence="1" type="ORF">SCLCIDRAFT_1209095</name>
</gene>
<name>A0A0C3EKY9_9AGAM</name>